<dbReference type="CTD" id="9965"/>
<proteinExistence type="inferred from homology"/>
<dbReference type="SMART" id="SM00442">
    <property type="entry name" value="FGF"/>
    <property type="match status" value="1"/>
</dbReference>
<dbReference type="RefSeq" id="XP_028331957.1">
    <property type="nucleotide sequence ID" value="XM_028476156.1"/>
</dbReference>
<keyword evidence="3" id="KW-0732">Signal</keyword>
<dbReference type="SUPFAM" id="SSF50353">
    <property type="entry name" value="Cytokine"/>
    <property type="match status" value="1"/>
</dbReference>
<dbReference type="OrthoDB" id="9937370at2759"/>
<sequence length="205" mass="22342">MLRRALSASVIHLLFTVGCVCKPVSNLGWGQVVRLRHLYAARAGQHLTIGEDGQVQGSAQQIPQSLLEIHPVGPGRVVMRAVAAARFLCMESNGRLFSSITYVEDMCTFTELILPDGYSVYVSTNHGSLLSLGNQWQRSQGVDRGVPSLAQFLPRISTLDQAPPLAQTPPPPPESLSAPTEEPVDVMESFGKLSQMIHSPSFHER</sequence>
<evidence type="ECO:0000313" key="5">
    <source>
        <dbReference type="Proteomes" id="UP000694680"/>
    </source>
</evidence>
<evidence type="ECO:0000256" key="2">
    <source>
        <dbReference type="SAM" id="MobiDB-lite"/>
    </source>
</evidence>
<accession>A0A8C5GZ55</accession>
<reference evidence="4" key="2">
    <citation type="submission" date="2025-08" db="UniProtKB">
        <authorList>
            <consortium name="Ensembl"/>
        </authorList>
    </citation>
    <scope>IDENTIFICATION</scope>
</reference>
<evidence type="ECO:0000256" key="3">
    <source>
        <dbReference type="SAM" id="SignalP"/>
    </source>
</evidence>
<reference evidence="4" key="3">
    <citation type="submission" date="2025-09" db="UniProtKB">
        <authorList>
            <consortium name="Ensembl"/>
        </authorList>
    </citation>
    <scope>IDENTIFICATION</scope>
</reference>
<feature type="region of interest" description="Disordered" evidence="2">
    <location>
        <begin position="161"/>
        <end position="205"/>
    </location>
</feature>
<name>A0A8C5GZ55_GOUWI</name>
<dbReference type="Gene3D" id="2.80.10.50">
    <property type="match status" value="1"/>
</dbReference>
<feature type="signal peptide" evidence="3">
    <location>
        <begin position="1"/>
        <end position="21"/>
    </location>
</feature>
<dbReference type="GeneID" id="114481367"/>
<dbReference type="PANTHER" id="PTHR11486">
    <property type="entry name" value="FIBROBLAST GROWTH FACTOR"/>
    <property type="match status" value="1"/>
</dbReference>
<evidence type="ECO:0000256" key="1">
    <source>
        <dbReference type="ARBA" id="ARBA00007936"/>
    </source>
</evidence>
<reference evidence="4" key="1">
    <citation type="submission" date="2020-06" db="EMBL/GenBank/DDBJ databases">
        <authorList>
            <consortium name="Wellcome Sanger Institute Data Sharing"/>
        </authorList>
    </citation>
    <scope>NUCLEOTIDE SEQUENCE [LARGE SCALE GENOMIC DNA]</scope>
</reference>
<dbReference type="GO" id="GO:0008083">
    <property type="term" value="F:growth factor activity"/>
    <property type="evidence" value="ECO:0007669"/>
    <property type="project" value="InterPro"/>
</dbReference>
<dbReference type="PROSITE" id="PS51257">
    <property type="entry name" value="PROKAR_LIPOPROTEIN"/>
    <property type="match status" value="1"/>
</dbReference>
<dbReference type="InterPro" id="IPR008996">
    <property type="entry name" value="IL1/FGF"/>
</dbReference>
<evidence type="ECO:0008006" key="6">
    <source>
        <dbReference type="Google" id="ProtNLM"/>
    </source>
</evidence>
<evidence type="ECO:0000313" key="4">
    <source>
        <dbReference type="Ensembl" id="ENSGWIP00000037195.1"/>
    </source>
</evidence>
<comment type="similarity">
    <text evidence="1">Belongs to the heparin-binding growth factors family.</text>
</comment>
<dbReference type="Ensembl" id="ENSGWIT00000040507.1">
    <property type="protein sequence ID" value="ENSGWIP00000037195.1"/>
    <property type="gene ID" value="ENSGWIG00000019113.1"/>
</dbReference>
<gene>
    <name evidence="4" type="primary">fgf19</name>
</gene>
<keyword evidence="5" id="KW-1185">Reference proteome</keyword>
<feature type="chain" id="PRO_5034373879" description="Fibroblast growth factor" evidence="3">
    <location>
        <begin position="22"/>
        <end position="205"/>
    </location>
</feature>
<dbReference type="InterPro" id="IPR002209">
    <property type="entry name" value="Fibroblast_GF_fam"/>
</dbReference>
<dbReference type="Proteomes" id="UP000694680">
    <property type="component" value="Chromosome 3"/>
</dbReference>
<organism evidence="4 5">
    <name type="scientific">Gouania willdenowi</name>
    <name type="common">Blunt-snouted clingfish</name>
    <name type="synonym">Lepadogaster willdenowi</name>
    <dbReference type="NCBI Taxonomy" id="441366"/>
    <lineage>
        <taxon>Eukaryota</taxon>
        <taxon>Metazoa</taxon>
        <taxon>Chordata</taxon>
        <taxon>Craniata</taxon>
        <taxon>Vertebrata</taxon>
        <taxon>Euteleostomi</taxon>
        <taxon>Actinopterygii</taxon>
        <taxon>Neopterygii</taxon>
        <taxon>Teleostei</taxon>
        <taxon>Neoteleostei</taxon>
        <taxon>Acanthomorphata</taxon>
        <taxon>Ovalentaria</taxon>
        <taxon>Blenniimorphae</taxon>
        <taxon>Blenniiformes</taxon>
        <taxon>Gobiesocoidei</taxon>
        <taxon>Gobiesocidae</taxon>
        <taxon>Gobiesocinae</taxon>
        <taxon>Gouania</taxon>
    </lineage>
</organism>
<protein>
    <recommendedName>
        <fullName evidence="6">Fibroblast growth factor</fullName>
    </recommendedName>
</protein>
<dbReference type="Pfam" id="PF00167">
    <property type="entry name" value="FGF"/>
    <property type="match status" value="1"/>
</dbReference>
<dbReference type="AlphaFoldDB" id="A0A8C5GZ55"/>